<proteinExistence type="predicted"/>
<evidence type="ECO:0000313" key="1">
    <source>
        <dbReference type="EMBL" id="TNV74532.1"/>
    </source>
</evidence>
<comment type="caution">
    <text evidence="1">The sequence shown here is derived from an EMBL/GenBank/DDBJ whole genome shotgun (WGS) entry which is preliminary data.</text>
</comment>
<dbReference type="EMBL" id="RRYP01016876">
    <property type="protein sequence ID" value="TNV74532.1"/>
    <property type="molecule type" value="Genomic_DNA"/>
</dbReference>
<organism evidence="1 2">
    <name type="scientific">Halteria grandinella</name>
    <dbReference type="NCBI Taxonomy" id="5974"/>
    <lineage>
        <taxon>Eukaryota</taxon>
        <taxon>Sar</taxon>
        <taxon>Alveolata</taxon>
        <taxon>Ciliophora</taxon>
        <taxon>Intramacronucleata</taxon>
        <taxon>Spirotrichea</taxon>
        <taxon>Stichotrichia</taxon>
        <taxon>Sporadotrichida</taxon>
        <taxon>Halteriidae</taxon>
        <taxon>Halteria</taxon>
    </lineage>
</organism>
<sequence length="108" mass="12917">MLQFSGNICINVLDQENFEVLKSNLDLLCEHLLWALQNLKYKLNYQQTQFFLMIEDLKFSAPFSIQNLSYLENSEEIIDGKLKNFFIFLYQFKHHIVLHFLSIDFSCQ</sequence>
<reference evidence="1" key="1">
    <citation type="submission" date="2019-06" db="EMBL/GenBank/DDBJ databases">
        <authorList>
            <person name="Zheng W."/>
        </authorList>
    </citation>
    <scope>NUCLEOTIDE SEQUENCE</scope>
    <source>
        <strain evidence="1">QDHG01</strain>
    </source>
</reference>
<name>A0A8J8NGF1_HALGN</name>
<accession>A0A8J8NGF1</accession>
<protein>
    <submittedName>
        <fullName evidence="1">Uncharacterized protein</fullName>
    </submittedName>
</protein>
<gene>
    <name evidence="1" type="ORF">FGO68_gene5720</name>
</gene>
<dbReference type="Proteomes" id="UP000785679">
    <property type="component" value="Unassembled WGS sequence"/>
</dbReference>
<dbReference type="AlphaFoldDB" id="A0A8J8NGF1"/>
<keyword evidence="2" id="KW-1185">Reference proteome</keyword>
<evidence type="ECO:0000313" key="2">
    <source>
        <dbReference type="Proteomes" id="UP000785679"/>
    </source>
</evidence>